<evidence type="ECO:0000313" key="6">
    <source>
        <dbReference type="Proteomes" id="UP000474565"/>
    </source>
</evidence>
<dbReference type="PANTHER" id="PTHR22870:SF408">
    <property type="entry name" value="OS09G0560450 PROTEIN"/>
    <property type="match status" value="1"/>
</dbReference>
<keyword evidence="1" id="KW-0677">Repeat</keyword>
<evidence type="ECO:0000313" key="5">
    <source>
        <dbReference type="EMBL" id="MYM80712.1"/>
    </source>
</evidence>
<dbReference type="Pfam" id="PF25390">
    <property type="entry name" value="WD40_RLD"/>
    <property type="match status" value="1"/>
</dbReference>
<dbReference type="PANTHER" id="PTHR22870">
    <property type="entry name" value="REGULATOR OF CHROMOSOME CONDENSATION"/>
    <property type="match status" value="1"/>
</dbReference>
<dbReference type="PROSITE" id="PS51257">
    <property type="entry name" value="PROKAR_LIPOPROTEIN"/>
    <property type="match status" value="1"/>
</dbReference>
<dbReference type="InterPro" id="IPR058923">
    <property type="entry name" value="RCC1-like_dom"/>
</dbReference>
<dbReference type="PROSITE" id="PS50012">
    <property type="entry name" value="RCC1_3"/>
    <property type="match status" value="7"/>
</dbReference>
<dbReference type="InterPro" id="IPR000408">
    <property type="entry name" value="Reg_chr_condens"/>
</dbReference>
<proteinExistence type="predicted"/>
<comment type="caution">
    <text evidence="5">The sequence shown here is derived from an EMBL/GenBank/DDBJ whole genome shotgun (WGS) entry which is preliminary data.</text>
</comment>
<protein>
    <recommendedName>
        <fullName evidence="4">RCC1-like domain-containing protein</fullName>
    </recommendedName>
</protein>
<accession>A0A6L8MG10</accession>
<name>A0A6L8MG10_9BURK</name>
<dbReference type="PRINTS" id="PR00633">
    <property type="entry name" value="RCCNDNSATION"/>
</dbReference>
<organism evidence="5 6">
    <name type="scientific">Duganella lactea</name>
    <dbReference type="NCBI Taxonomy" id="2692173"/>
    <lineage>
        <taxon>Bacteria</taxon>
        <taxon>Pseudomonadati</taxon>
        <taxon>Pseudomonadota</taxon>
        <taxon>Betaproteobacteria</taxon>
        <taxon>Burkholderiales</taxon>
        <taxon>Oxalobacteraceae</taxon>
        <taxon>Telluria group</taxon>
        <taxon>Duganella</taxon>
    </lineage>
</organism>
<dbReference type="InterPro" id="IPR051210">
    <property type="entry name" value="Ub_ligase/GEF_domain"/>
</dbReference>
<sequence>MKNFKFSSLLLVPLLAVLAACGGGGGGNSSSGGSTATPTLKSIAVTAPASQSTTLIINTTLQLTATGTYSDGSTKAMTGLTWTTKSGTATVAQVASTGIVSAKGAGTETITATSTADNIAGSINLTVVTPWTQFAAGGNQTIGLKADGKLYSWGSNIRGQLGDGTSTDRNAPTLVSGNSTLWKQVAVGDRFAVAIRTDGTLWAWGYNLFGQLGDGTQIDRLVPVQVGTAKNWSYVAAGKAHVVALQSTTTGTTSVNSLWVWGSNANGQLGITGSATDGFKPRMVGLATDNWLTVAAGDAHTLAIKSDQTLWAWGDNSNGQLGISGTGTTPAQVGTALWSYVAAGSGHSLAIRNDGTLWGWGKNDAGQVGNATNITQTAPVQIGTAADWARVAGGVSHSIGVRNNGTLWVWGANTEGQLGNGTNDTNLPVQVGNLTVWKSVAAGAYHSAAQRADSSLWTWGRNTEGQLGNGGNTTSSVPQNIPY</sequence>
<keyword evidence="3" id="KW-0732">Signal</keyword>
<evidence type="ECO:0000259" key="4">
    <source>
        <dbReference type="Pfam" id="PF25390"/>
    </source>
</evidence>
<feature type="region of interest" description="Disordered" evidence="2">
    <location>
        <begin position="463"/>
        <end position="483"/>
    </location>
</feature>
<reference evidence="5 6" key="1">
    <citation type="submission" date="2019-12" db="EMBL/GenBank/DDBJ databases">
        <title>Novel species isolated from a subtropical stream in China.</title>
        <authorList>
            <person name="Lu H."/>
        </authorList>
    </citation>
    <scope>NUCLEOTIDE SEQUENCE [LARGE SCALE GENOMIC DNA]</scope>
    <source>
        <strain evidence="5 6">FT50W</strain>
    </source>
</reference>
<feature type="signal peptide" evidence="3">
    <location>
        <begin position="1"/>
        <end position="22"/>
    </location>
</feature>
<feature type="chain" id="PRO_5027055253" description="RCC1-like domain-containing protein" evidence="3">
    <location>
        <begin position="23"/>
        <end position="483"/>
    </location>
</feature>
<dbReference type="Pfam" id="PF00415">
    <property type="entry name" value="RCC1"/>
    <property type="match status" value="2"/>
</dbReference>
<dbReference type="PROSITE" id="PS00626">
    <property type="entry name" value="RCC1_2"/>
    <property type="match status" value="1"/>
</dbReference>
<dbReference type="SUPFAM" id="SSF50985">
    <property type="entry name" value="RCC1/BLIP-II"/>
    <property type="match status" value="2"/>
</dbReference>
<dbReference type="InterPro" id="IPR009091">
    <property type="entry name" value="RCC1/BLIP-II"/>
</dbReference>
<feature type="domain" description="RCC1-like" evidence="4">
    <location>
        <begin position="253"/>
        <end position="481"/>
    </location>
</feature>
<dbReference type="RefSeq" id="WP_161018068.1">
    <property type="nucleotide sequence ID" value="NZ_WWCP01000001.1"/>
</dbReference>
<evidence type="ECO:0000256" key="2">
    <source>
        <dbReference type="SAM" id="MobiDB-lite"/>
    </source>
</evidence>
<dbReference type="Proteomes" id="UP000474565">
    <property type="component" value="Unassembled WGS sequence"/>
</dbReference>
<evidence type="ECO:0000256" key="1">
    <source>
        <dbReference type="ARBA" id="ARBA00022737"/>
    </source>
</evidence>
<dbReference type="AlphaFoldDB" id="A0A6L8MG10"/>
<evidence type="ECO:0000256" key="3">
    <source>
        <dbReference type="SAM" id="SignalP"/>
    </source>
</evidence>
<gene>
    <name evidence="5" type="ORF">GTP44_01885</name>
</gene>
<dbReference type="EMBL" id="WWCP01000001">
    <property type="protein sequence ID" value="MYM80712.1"/>
    <property type="molecule type" value="Genomic_DNA"/>
</dbReference>
<dbReference type="Gene3D" id="2.130.10.30">
    <property type="entry name" value="Regulator of chromosome condensation 1/beta-lactamase-inhibitor protein II"/>
    <property type="match status" value="2"/>
</dbReference>